<reference evidence="1" key="1">
    <citation type="journal article" date="2014" name="Front. Microbiol.">
        <title>High frequency of phylogenetically diverse reductive dehalogenase-homologous genes in deep subseafloor sedimentary metagenomes.</title>
        <authorList>
            <person name="Kawai M."/>
            <person name="Futagami T."/>
            <person name="Toyoda A."/>
            <person name="Takaki Y."/>
            <person name="Nishi S."/>
            <person name="Hori S."/>
            <person name="Arai W."/>
            <person name="Tsubouchi T."/>
            <person name="Morono Y."/>
            <person name="Uchiyama I."/>
            <person name="Ito T."/>
            <person name="Fujiyama A."/>
            <person name="Inagaki F."/>
            <person name="Takami H."/>
        </authorList>
    </citation>
    <scope>NUCLEOTIDE SEQUENCE</scope>
    <source>
        <strain evidence="1">Expedition CK06-06</strain>
    </source>
</reference>
<proteinExistence type="predicted"/>
<organism evidence="1">
    <name type="scientific">marine sediment metagenome</name>
    <dbReference type="NCBI Taxonomy" id="412755"/>
    <lineage>
        <taxon>unclassified sequences</taxon>
        <taxon>metagenomes</taxon>
        <taxon>ecological metagenomes</taxon>
    </lineage>
</organism>
<comment type="caution">
    <text evidence="1">The sequence shown here is derived from an EMBL/GenBank/DDBJ whole genome shotgun (WGS) entry which is preliminary data.</text>
</comment>
<dbReference type="AlphaFoldDB" id="X1ST22"/>
<dbReference type="EMBL" id="BARW01020831">
    <property type="protein sequence ID" value="GAI96232.1"/>
    <property type="molecule type" value="Genomic_DNA"/>
</dbReference>
<protein>
    <submittedName>
        <fullName evidence="1">Uncharacterized protein</fullName>
    </submittedName>
</protein>
<gene>
    <name evidence="1" type="ORF">S12H4_35116</name>
</gene>
<feature type="non-terminal residue" evidence="1">
    <location>
        <position position="31"/>
    </location>
</feature>
<accession>X1ST22</accession>
<name>X1ST22_9ZZZZ</name>
<sequence length="31" mass="4005">MLVENLEKMQIKLDLITRKWWFFLFFILIQF</sequence>
<evidence type="ECO:0000313" key="1">
    <source>
        <dbReference type="EMBL" id="GAI96232.1"/>
    </source>
</evidence>